<dbReference type="RefSeq" id="WP_102238727.1">
    <property type="nucleotide sequence ID" value="NZ_PNHK01000002.1"/>
</dbReference>
<dbReference type="AlphaFoldDB" id="A0A2N6VNW7"/>
<proteinExistence type="predicted"/>
<dbReference type="OrthoDB" id="9789781at2"/>
<protein>
    <recommendedName>
        <fullName evidence="1">AbiEi antitoxin N-terminal domain-containing protein</fullName>
    </recommendedName>
</protein>
<evidence type="ECO:0000313" key="2">
    <source>
        <dbReference type="EMBL" id="PMD05708.1"/>
    </source>
</evidence>
<dbReference type="Proteomes" id="UP000235598">
    <property type="component" value="Unassembled WGS sequence"/>
</dbReference>
<accession>A0A2N6VNW7</accession>
<name>A0A2N6VNW7_9MICO</name>
<gene>
    <name evidence="2" type="ORF">CJ199_06815</name>
</gene>
<evidence type="ECO:0000259" key="1">
    <source>
        <dbReference type="Pfam" id="PF13338"/>
    </source>
</evidence>
<sequence length="185" mass="20221">MPPITPSTADRVGLSRAGLYRAADAGNLARVARGIYLPADAPATDWSLVEAVTRRPEATICLTSALAHHDLIDTIPDTLDIAIPRGTRSPATEQAITWHQFDTETFDLGRDEVPVEGADLSIGLYSPERCIADAFRLRGQLGYEIARDSLREWLRRGGKPNSLIQIALQLPRAKTPIIRALETLS</sequence>
<dbReference type="InterPro" id="IPR025159">
    <property type="entry name" value="AbiEi_N"/>
</dbReference>
<comment type="caution">
    <text evidence="2">The sequence shown here is derived from an EMBL/GenBank/DDBJ whole genome shotgun (WGS) entry which is preliminary data.</text>
</comment>
<dbReference type="EMBL" id="PNHK01000002">
    <property type="protein sequence ID" value="PMD05708.1"/>
    <property type="molecule type" value="Genomic_DNA"/>
</dbReference>
<feature type="domain" description="AbiEi antitoxin N-terminal" evidence="1">
    <location>
        <begin position="4"/>
        <end position="38"/>
    </location>
</feature>
<dbReference type="Pfam" id="PF13338">
    <property type="entry name" value="AbiEi_4"/>
    <property type="match status" value="1"/>
</dbReference>
<reference evidence="2 3" key="1">
    <citation type="submission" date="2017-09" db="EMBL/GenBank/DDBJ databases">
        <title>Bacterial strain isolated from the female urinary microbiota.</title>
        <authorList>
            <person name="Thomas-White K."/>
            <person name="Kumar N."/>
            <person name="Forster S."/>
            <person name="Putonti C."/>
            <person name="Lawley T."/>
            <person name="Wolfe A.J."/>
        </authorList>
    </citation>
    <scope>NUCLEOTIDE SEQUENCE [LARGE SCALE GENOMIC DNA]</scope>
    <source>
        <strain evidence="2 3">UMB1301</strain>
    </source>
</reference>
<evidence type="ECO:0000313" key="3">
    <source>
        <dbReference type="Proteomes" id="UP000235598"/>
    </source>
</evidence>
<organism evidence="2 3">
    <name type="scientific">Brevibacterium paucivorans</name>
    <dbReference type="NCBI Taxonomy" id="170994"/>
    <lineage>
        <taxon>Bacteria</taxon>
        <taxon>Bacillati</taxon>
        <taxon>Actinomycetota</taxon>
        <taxon>Actinomycetes</taxon>
        <taxon>Micrococcales</taxon>
        <taxon>Brevibacteriaceae</taxon>
        <taxon>Brevibacterium</taxon>
    </lineage>
</organism>